<organism evidence="2">
    <name type="scientific">uncultured Solirubrobacterales bacterium</name>
    <dbReference type="NCBI Taxonomy" id="768556"/>
    <lineage>
        <taxon>Bacteria</taxon>
        <taxon>Bacillati</taxon>
        <taxon>Actinomycetota</taxon>
        <taxon>Thermoleophilia</taxon>
        <taxon>Solirubrobacterales</taxon>
        <taxon>environmental samples</taxon>
    </lineage>
</organism>
<dbReference type="EMBL" id="CADCVV010000129">
    <property type="protein sequence ID" value="CAA9506275.1"/>
    <property type="molecule type" value="Genomic_DNA"/>
</dbReference>
<evidence type="ECO:0000256" key="1">
    <source>
        <dbReference type="SAM" id="MobiDB-lite"/>
    </source>
</evidence>
<sequence length="77" mass="8507">DVAPRPHPHSGGDPRVRRGDARRASLLARRPPGQGQRAQRLARAAAAQPPGGRDRSGRRGLPDRRWRGRRDRAVPPL</sequence>
<accession>A0A6J4SV40</accession>
<feature type="compositionally biased region" description="Basic and acidic residues" evidence="1">
    <location>
        <begin position="52"/>
        <end position="65"/>
    </location>
</feature>
<dbReference type="AlphaFoldDB" id="A0A6J4SV40"/>
<evidence type="ECO:0000313" key="2">
    <source>
        <dbReference type="EMBL" id="CAA9506275.1"/>
    </source>
</evidence>
<name>A0A6J4SV40_9ACTN</name>
<reference evidence="2" key="1">
    <citation type="submission" date="2020-02" db="EMBL/GenBank/DDBJ databases">
        <authorList>
            <person name="Meier V. D."/>
        </authorList>
    </citation>
    <scope>NUCLEOTIDE SEQUENCE</scope>
    <source>
        <strain evidence="2">AVDCRST_MAG17</strain>
    </source>
</reference>
<feature type="non-terminal residue" evidence="2">
    <location>
        <position position="1"/>
    </location>
</feature>
<feature type="region of interest" description="Disordered" evidence="1">
    <location>
        <begin position="1"/>
        <end position="77"/>
    </location>
</feature>
<proteinExistence type="predicted"/>
<feature type="compositionally biased region" description="Low complexity" evidence="1">
    <location>
        <begin position="24"/>
        <end position="51"/>
    </location>
</feature>
<protein>
    <submittedName>
        <fullName evidence="2">Uncharacterized protein</fullName>
    </submittedName>
</protein>
<feature type="non-terminal residue" evidence="2">
    <location>
        <position position="77"/>
    </location>
</feature>
<feature type="compositionally biased region" description="Basic and acidic residues" evidence="1">
    <location>
        <begin position="10"/>
        <end position="23"/>
    </location>
</feature>
<gene>
    <name evidence="2" type="ORF">AVDCRST_MAG17-1697</name>
</gene>